<evidence type="ECO:0000256" key="7">
    <source>
        <dbReference type="ARBA" id="ARBA00023170"/>
    </source>
</evidence>
<evidence type="ECO:0000256" key="8">
    <source>
        <dbReference type="ARBA" id="ARBA00023180"/>
    </source>
</evidence>
<evidence type="ECO:0000256" key="3">
    <source>
        <dbReference type="ARBA" id="ARBA00022475"/>
    </source>
</evidence>
<proteinExistence type="inferred from homology"/>
<dbReference type="GO" id="GO:0005886">
    <property type="term" value="C:plasma membrane"/>
    <property type="evidence" value="ECO:0007669"/>
    <property type="project" value="UniProtKB-SubCell"/>
</dbReference>
<dbReference type="InterPro" id="IPR001320">
    <property type="entry name" value="Iontro_rcpt_C"/>
</dbReference>
<keyword evidence="4 9" id="KW-0812">Transmembrane</keyword>
<dbReference type="SUPFAM" id="SSF53850">
    <property type="entry name" value="Periplasmic binding protein-like II"/>
    <property type="match status" value="1"/>
</dbReference>
<evidence type="ECO:0000313" key="11">
    <source>
        <dbReference type="EMBL" id="KAK7081679.1"/>
    </source>
</evidence>
<keyword evidence="12" id="KW-1185">Reference proteome</keyword>
<feature type="domain" description="Ionotropic glutamate receptor C-terminal" evidence="10">
    <location>
        <begin position="50"/>
        <end position="319"/>
    </location>
</feature>
<evidence type="ECO:0000259" key="10">
    <source>
        <dbReference type="Pfam" id="PF00060"/>
    </source>
</evidence>
<evidence type="ECO:0000256" key="1">
    <source>
        <dbReference type="ARBA" id="ARBA00004651"/>
    </source>
</evidence>
<keyword evidence="3" id="KW-1003">Cell membrane</keyword>
<dbReference type="EMBL" id="JAXCGZ010004547">
    <property type="protein sequence ID" value="KAK7081679.1"/>
    <property type="molecule type" value="Genomic_DNA"/>
</dbReference>
<name>A0AAN8XP09_HALRR</name>
<evidence type="ECO:0000256" key="2">
    <source>
        <dbReference type="ARBA" id="ARBA00008685"/>
    </source>
</evidence>
<dbReference type="GO" id="GO:0050906">
    <property type="term" value="P:detection of stimulus involved in sensory perception"/>
    <property type="evidence" value="ECO:0007669"/>
    <property type="project" value="UniProtKB-ARBA"/>
</dbReference>
<feature type="transmembrane region" description="Helical" evidence="9">
    <location>
        <begin position="111"/>
        <end position="136"/>
    </location>
</feature>
<reference evidence="11 12" key="1">
    <citation type="submission" date="2023-11" db="EMBL/GenBank/DDBJ databases">
        <title>Halocaridina rubra genome assembly.</title>
        <authorList>
            <person name="Smith C."/>
        </authorList>
    </citation>
    <scope>NUCLEOTIDE SEQUENCE [LARGE SCALE GENOMIC DNA]</scope>
    <source>
        <strain evidence="11">EP-1</strain>
        <tissue evidence="11">Whole</tissue>
    </source>
</reference>
<feature type="transmembrane region" description="Helical" evidence="9">
    <location>
        <begin position="81"/>
        <end position="99"/>
    </location>
</feature>
<dbReference type="GO" id="GO:0015276">
    <property type="term" value="F:ligand-gated monoatomic ion channel activity"/>
    <property type="evidence" value="ECO:0007669"/>
    <property type="project" value="InterPro"/>
</dbReference>
<evidence type="ECO:0000313" key="12">
    <source>
        <dbReference type="Proteomes" id="UP001381693"/>
    </source>
</evidence>
<organism evidence="11 12">
    <name type="scientific">Halocaridina rubra</name>
    <name type="common">Hawaiian red shrimp</name>
    <dbReference type="NCBI Taxonomy" id="373956"/>
    <lineage>
        <taxon>Eukaryota</taxon>
        <taxon>Metazoa</taxon>
        <taxon>Ecdysozoa</taxon>
        <taxon>Arthropoda</taxon>
        <taxon>Crustacea</taxon>
        <taxon>Multicrustacea</taxon>
        <taxon>Malacostraca</taxon>
        <taxon>Eumalacostraca</taxon>
        <taxon>Eucarida</taxon>
        <taxon>Decapoda</taxon>
        <taxon>Pleocyemata</taxon>
        <taxon>Caridea</taxon>
        <taxon>Atyoidea</taxon>
        <taxon>Atyidae</taxon>
        <taxon>Halocaridina</taxon>
    </lineage>
</organism>
<evidence type="ECO:0000256" key="6">
    <source>
        <dbReference type="ARBA" id="ARBA00023136"/>
    </source>
</evidence>
<evidence type="ECO:0000256" key="4">
    <source>
        <dbReference type="ARBA" id="ARBA00022692"/>
    </source>
</evidence>
<dbReference type="PANTHER" id="PTHR42643">
    <property type="entry name" value="IONOTROPIC RECEPTOR 20A-RELATED"/>
    <property type="match status" value="1"/>
</dbReference>
<dbReference type="Pfam" id="PF00060">
    <property type="entry name" value="Lig_chan"/>
    <property type="match status" value="1"/>
</dbReference>
<sequence length="335" mass="36680">MVMAPICQTPARTEAVGFAWPVARVSGKLVALKEGIEIDPWGAFLPLTPAVWLGLVLTLLALWIIVLAVDTYKTELAKPWYIRAADVFLQFIRILLVQGDNSSQNSVLTRYLFGSWACLVAVLIWSYNCNLIALLATRHIGLPIQSLQDLIDHPNMGLVLQKYSVFASAIEQAETGILKQVGALRKKGRLVFVERGSHQEGLDKYVSKGTHVFLTGHGNANEIVTQHYSKTGRCDLYIAKETILPYGCSYILKKGSPLLPAINYKLGLLENGGFLQGMGAKDAPVNASACKNAPNKITVMEAFSVASVQGMFIVLIVGLMFATISFFLELLVGRR</sequence>
<dbReference type="Proteomes" id="UP001381693">
    <property type="component" value="Unassembled WGS sequence"/>
</dbReference>
<keyword evidence="7" id="KW-0675">Receptor</keyword>
<protein>
    <recommendedName>
        <fullName evidence="10">Ionotropic glutamate receptor C-terminal domain-containing protein</fullName>
    </recommendedName>
</protein>
<feature type="transmembrane region" description="Helical" evidence="9">
    <location>
        <begin position="310"/>
        <end position="332"/>
    </location>
</feature>
<dbReference type="InterPro" id="IPR052192">
    <property type="entry name" value="Insect_Ionotropic_Sensory_Rcpt"/>
</dbReference>
<comment type="subcellular location">
    <subcellularLocation>
        <location evidence="1">Cell membrane</location>
        <topology evidence="1">Multi-pass membrane protein</topology>
    </subcellularLocation>
</comment>
<keyword evidence="5 9" id="KW-1133">Transmembrane helix</keyword>
<gene>
    <name evidence="11" type="ORF">SK128_020365</name>
</gene>
<evidence type="ECO:0000256" key="9">
    <source>
        <dbReference type="SAM" id="Phobius"/>
    </source>
</evidence>
<comment type="caution">
    <text evidence="11">The sequence shown here is derived from an EMBL/GenBank/DDBJ whole genome shotgun (WGS) entry which is preliminary data.</text>
</comment>
<dbReference type="AlphaFoldDB" id="A0AAN8XP09"/>
<dbReference type="PANTHER" id="PTHR42643:SF24">
    <property type="entry name" value="IONOTROPIC RECEPTOR 60A"/>
    <property type="match status" value="1"/>
</dbReference>
<accession>A0AAN8XP09</accession>
<dbReference type="Gene3D" id="1.10.287.70">
    <property type="match status" value="1"/>
</dbReference>
<keyword evidence="8" id="KW-0325">Glycoprotein</keyword>
<feature type="transmembrane region" description="Helical" evidence="9">
    <location>
        <begin position="50"/>
        <end position="69"/>
    </location>
</feature>
<keyword evidence="6 9" id="KW-0472">Membrane</keyword>
<evidence type="ECO:0000256" key="5">
    <source>
        <dbReference type="ARBA" id="ARBA00022989"/>
    </source>
</evidence>
<comment type="similarity">
    <text evidence="2">Belongs to the glutamate-gated ion channel (TC 1.A.10.1) family.</text>
</comment>